<evidence type="ECO:0000259" key="4">
    <source>
        <dbReference type="SMART" id="SM00382"/>
    </source>
</evidence>
<dbReference type="InterPro" id="IPR025158">
    <property type="entry name" value="Mg_chelat-rel_C"/>
</dbReference>
<dbReference type="NCBIfam" id="TIGR00368">
    <property type="entry name" value="YifB family Mg chelatase-like AAA ATPase"/>
    <property type="match status" value="1"/>
</dbReference>
<dbReference type="EMBL" id="UOEW01000151">
    <property type="protein sequence ID" value="VAW36790.1"/>
    <property type="molecule type" value="Genomic_DNA"/>
</dbReference>
<dbReference type="GO" id="GO:0005524">
    <property type="term" value="F:ATP binding"/>
    <property type="evidence" value="ECO:0007669"/>
    <property type="project" value="UniProtKB-KW"/>
</dbReference>
<dbReference type="InterPro" id="IPR001208">
    <property type="entry name" value="MCM_dom"/>
</dbReference>
<dbReference type="NCBIfam" id="NF007365">
    <property type="entry name" value="PRK09862.1"/>
    <property type="match status" value="1"/>
</dbReference>
<dbReference type="Pfam" id="PF13541">
    <property type="entry name" value="ChlI"/>
    <property type="match status" value="1"/>
</dbReference>
<sequence length="502" mass="54593">MSKLAIVYSRAQNGIDAPLVRVEVHLSRGLPGLSIVGLPETAVKESKDRVRAAILNTNLDFPQQRITINLSPADLPKEGGRFDLPIAIGILAASGQVAADRLTATEFIGELSLGGDLHPVSGVLPVAIKTLKANRVLVVPFQNGAEAALISSIVCKTACNLLEVCAWLNQMDSLPNAQKTINNKTVKIPDLSEVKGQLHAKRALEIAASGGHNLLFIGPPGTGKTMLASRMAGIMPPLTEQQALETAAIASISGKGFDINNWFIPPMRQPHHTASAVALVGGGSNPKPGEISLSHEGLLFLDELPEFSRHVLEVLREPLESGKITISRAAKQAEFPAKFQLIAAMNPCPCGYWGDAERTCICSQVQIERYRAKVSGPLLDRIDMHVEVARIAYKELRIMSTSNESSITVKKRVSAARNIQLVRNNGKTNAQLNNKEMEQLLNIPERYLIMLEGIVEKLKLSARAYHRILKVSRTIADLQNSDEVQQGHLLEAVSYRCLDRVI</sequence>
<feature type="domain" description="AAA+ ATPase" evidence="4">
    <location>
        <begin position="210"/>
        <end position="371"/>
    </location>
</feature>
<evidence type="ECO:0000256" key="1">
    <source>
        <dbReference type="ARBA" id="ARBA00006354"/>
    </source>
</evidence>
<evidence type="ECO:0000256" key="3">
    <source>
        <dbReference type="ARBA" id="ARBA00022840"/>
    </source>
</evidence>
<dbReference type="InterPro" id="IPR004482">
    <property type="entry name" value="Mg_chelat-rel"/>
</dbReference>
<dbReference type="InterPro" id="IPR000523">
    <property type="entry name" value="Mg_chelatse_chII-like_cat_dom"/>
</dbReference>
<gene>
    <name evidence="5" type="ORF">MNBD_GAMMA01-636</name>
</gene>
<keyword evidence="2" id="KW-0547">Nucleotide-binding</keyword>
<dbReference type="InterPro" id="IPR020568">
    <property type="entry name" value="Ribosomal_Su5_D2-typ_SF"/>
</dbReference>
<evidence type="ECO:0000256" key="2">
    <source>
        <dbReference type="ARBA" id="ARBA00022741"/>
    </source>
</evidence>
<comment type="similarity">
    <text evidence="1">Belongs to the Mg-chelatase subunits D/I family. ComM subfamily.</text>
</comment>
<accession>A0A3B0V797</accession>
<protein>
    <submittedName>
        <fullName evidence="5">AAA+ ATPase superfamily protein YifB/ComM, associated with DNA recombination</fullName>
    </submittedName>
</protein>
<dbReference type="InterPro" id="IPR045006">
    <property type="entry name" value="CHLI-like"/>
</dbReference>
<dbReference type="PANTHER" id="PTHR32039:SF7">
    <property type="entry name" value="COMPETENCE PROTEIN COMM"/>
    <property type="match status" value="1"/>
</dbReference>
<dbReference type="InterPro" id="IPR014721">
    <property type="entry name" value="Ribsml_uS5_D2-typ_fold_subgr"/>
</dbReference>
<proteinExistence type="inferred from homology"/>
<dbReference type="SUPFAM" id="SSF52540">
    <property type="entry name" value="P-loop containing nucleoside triphosphate hydrolases"/>
    <property type="match status" value="1"/>
</dbReference>
<evidence type="ECO:0000313" key="5">
    <source>
        <dbReference type="EMBL" id="VAW36790.1"/>
    </source>
</evidence>
<dbReference type="SMART" id="SM00382">
    <property type="entry name" value="AAA"/>
    <property type="match status" value="1"/>
</dbReference>
<dbReference type="GO" id="GO:0003677">
    <property type="term" value="F:DNA binding"/>
    <property type="evidence" value="ECO:0007669"/>
    <property type="project" value="InterPro"/>
</dbReference>
<dbReference type="PANTHER" id="PTHR32039">
    <property type="entry name" value="MAGNESIUM-CHELATASE SUBUNIT CHLI"/>
    <property type="match status" value="1"/>
</dbReference>
<dbReference type="SUPFAM" id="SSF54211">
    <property type="entry name" value="Ribosomal protein S5 domain 2-like"/>
    <property type="match status" value="1"/>
</dbReference>
<reference evidence="5" key="1">
    <citation type="submission" date="2018-06" db="EMBL/GenBank/DDBJ databases">
        <authorList>
            <person name="Zhirakovskaya E."/>
        </authorList>
    </citation>
    <scope>NUCLEOTIDE SEQUENCE</scope>
</reference>
<dbReference type="Pfam" id="PF13335">
    <property type="entry name" value="Mg_chelatase_C"/>
    <property type="match status" value="1"/>
</dbReference>
<dbReference type="Gene3D" id="3.40.50.300">
    <property type="entry name" value="P-loop containing nucleotide triphosphate hydrolases"/>
    <property type="match status" value="1"/>
</dbReference>
<dbReference type="InterPro" id="IPR003593">
    <property type="entry name" value="AAA+_ATPase"/>
</dbReference>
<keyword evidence="3" id="KW-0067">ATP-binding</keyword>
<dbReference type="PRINTS" id="PR01657">
    <property type="entry name" value="MCMFAMILY"/>
</dbReference>
<dbReference type="Gene3D" id="3.30.230.10">
    <property type="match status" value="1"/>
</dbReference>
<name>A0A3B0V797_9ZZZZ</name>
<organism evidence="5">
    <name type="scientific">hydrothermal vent metagenome</name>
    <dbReference type="NCBI Taxonomy" id="652676"/>
    <lineage>
        <taxon>unclassified sequences</taxon>
        <taxon>metagenomes</taxon>
        <taxon>ecological metagenomes</taxon>
    </lineage>
</organism>
<dbReference type="Pfam" id="PF01078">
    <property type="entry name" value="Mg_chelatase"/>
    <property type="match status" value="1"/>
</dbReference>
<dbReference type="InterPro" id="IPR027417">
    <property type="entry name" value="P-loop_NTPase"/>
</dbReference>
<dbReference type="AlphaFoldDB" id="A0A3B0V797"/>